<protein>
    <submittedName>
        <fullName evidence="1">8283_t:CDS:1</fullName>
    </submittedName>
</protein>
<evidence type="ECO:0000313" key="1">
    <source>
        <dbReference type="EMBL" id="CAG8774522.1"/>
    </source>
</evidence>
<dbReference type="Proteomes" id="UP000789920">
    <property type="component" value="Unassembled WGS sequence"/>
</dbReference>
<keyword evidence="2" id="KW-1185">Reference proteome</keyword>
<evidence type="ECO:0000313" key="2">
    <source>
        <dbReference type="Proteomes" id="UP000789920"/>
    </source>
</evidence>
<feature type="non-terminal residue" evidence="1">
    <location>
        <position position="194"/>
    </location>
</feature>
<comment type="caution">
    <text evidence="1">The sequence shown here is derived from an EMBL/GenBank/DDBJ whole genome shotgun (WGS) entry which is preliminary data.</text>
</comment>
<reference evidence="1" key="1">
    <citation type="submission" date="2021-06" db="EMBL/GenBank/DDBJ databases">
        <authorList>
            <person name="Kallberg Y."/>
            <person name="Tangrot J."/>
            <person name="Rosling A."/>
        </authorList>
    </citation>
    <scope>NUCLEOTIDE SEQUENCE</scope>
    <source>
        <strain evidence="1">MA461A</strain>
    </source>
</reference>
<name>A0ACA9R314_9GLOM</name>
<gene>
    <name evidence="1" type="ORF">RPERSI_LOCUS16816</name>
</gene>
<feature type="non-terminal residue" evidence="1">
    <location>
        <position position="1"/>
    </location>
</feature>
<accession>A0ACA9R314</accession>
<sequence>SEQSYRTGIFSTGSVIAGAFSGFMAFYVMGLDGNFGLSGWQWIFLIDGLITVLIAFFSYFLIADYPETTSWLANDERKTIINRIQIDSGQISITNQDKYQIVEAFKDWKVYMFSIIYFSISVPEYSFFFFLPSIVNGLGFDSVRYTGTCIIGMGVFSSVPLATTWLTNNLAGDLKRAVGCALLVASGNVGGMIS</sequence>
<organism evidence="1 2">
    <name type="scientific">Racocetra persica</name>
    <dbReference type="NCBI Taxonomy" id="160502"/>
    <lineage>
        <taxon>Eukaryota</taxon>
        <taxon>Fungi</taxon>
        <taxon>Fungi incertae sedis</taxon>
        <taxon>Mucoromycota</taxon>
        <taxon>Glomeromycotina</taxon>
        <taxon>Glomeromycetes</taxon>
        <taxon>Diversisporales</taxon>
        <taxon>Gigasporaceae</taxon>
        <taxon>Racocetra</taxon>
    </lineage>
</organism>
<dbReference type="EMBL" id="CAJVQC010042117">
    <property type="protein sequence ID" value="CAG8774522.1"/>
    <property type="molecule type" value="Genomic_DNA"/>
</dbReference>
<proteinExistence type="predicted"/>